<feature type="active site" description="Schiff-base intermediate with substrate" evidence="9">
    <location>
        <position position="192"/>
    </location>
</feature>
<evidence type="ECO:0000256" key="7">
    <source>
        <dbReference type="ARBA" id="ARBA00023244"/>
    </source>
</evidence>
<keyword evidence="5" id="KW-0350">Heme biosynthesis</keyword>
<dbReference type="EC" id="4.2.1.24" evidence="3 13"/>
<evidence type="ECO:0000256" key="6">
    <source>
        <dbReference type="ARBA" id="ARBA00023239"/>
    </source>
</evidence>
<comment type="subunit">
    <text evidence="13">Homooctamer.</text>
</comment>
<dbReference type="PANTHER" id="PTHR11458:SF0">
    <property type="entry name" value="DELTA-AMINOLEVULINIC ACID DEHYDRATASE"/>
    <property type="match status" value="1"/>
</dbReference>
<evidence type="ECO:0000256" key="4">
    <source>
        <dbReference type="ARBA" id="ARBA00020771"/>
    </source>
</evidence>
<dbReference type="GO" id="GO:0008270">
    <property type="term" value="F:zinc ion binding"/>
    <property type="evidence" value="ECO:0007669"/>
    <property type="project" value="TreeGrafter"/>
</dbReference>
<keyword evidence="7 13" id="KW-0627">Porphyrin biosynthesis</keyword>
<feature type="binding site" evidence="11">
    <location>
        <position position="127"/>
    </location>
    <ligand>
        <name>Zn(2+)</name>
        <dbReference type="ChEBI" id="CHEBI:29105"/>
        <note>catalytic</note>
    </ligand>
</feature>
<reference evidence="17" key="2">
    <citation type="submission" date="2016-06" db="EMBL/GenBank/DDBJ databases">
        <authorList>
            <person name="Toshchakov V.S."/>
        </authorList>
    </citation>
    <scope>NUCLEOTIDE SEQUENCE [LARGE SCALE GENOMIC DNA]</scope>
    <source>
        <strain>PM4 (JCM 30641</strain>
        <strain evidence="17">\VKM B-2940)</strain>
    </source>
</reference>
<evidence type="ECO:0000256" key="13">
    <source>
        <dbReference type="RuleBase" id="RU000515"/>
    </source>
</evidence>
<evidence type="ECO:0000256" key="10">
    <source>
        <dbReference type="PIRSR" id="PIRSR001415-2"/>
    </source>
</evidence>
<feature type="binding site" evidence="10">
    <location>
        <position position="309"/>
    </location>
    <ligand>
        <name>5-aminolevulinate</name>
        <dbReference type="ChEBI" id="CHEBI:356416"/>
        <label>2</label>
    </ligand>
</feature>
<dbReference type="GeneID" id="41587731"/>
<feature type="binding site" evidence="11">
    <location>
        <position position="119"/>
    </location>
    <ligand>
        <name>Zn(2+)</name>
        <dbReference type="ChEBI" id="CHEBI:29105"/>
        <note>catalytic</note>
    </ligand>
</feature>
<feature type="binding site" evidence="12">
    <location>
        <position position="230"/>
    </location>
    <ligand>
        <name>Mg(2+)</name>
        <dbReference type="ChEBI" id="CHEBI:18420"/>
    </ligand>
</feature>
<feature type="binding site" evidence="11">
    <location>
        <position position="117"/>
    </location>
    <ligand>
        <name>Zn(2+)</name>
        <dbReference type="ChEBI" id="CHEBI:29105"/>
        <note>catalytic</note>
    </ligand>
</feature>
<dbReference type="NCBIfam" id="NF006762">
    <property type="entry name" value="PRK09283.1"/>
    <property type="match status" value="1"/>
</dbReference>
<organism evidence="15 18">
    <name type="scientific">Cuniculiplasma divulgatum</name>
    <dbReference type="NCBI Taxonomy" id="1673428"/>
    <lineage>
        <taxon>Archaea</taxon>
        <taxon>Methanobacteriati</taxon>
        <taxon>Thermoplasmatota</taxon>
        <taxon>Thermoplasmata</taxon>
        <taxon>Thermoplasmatales</taxon>
        <taxon>Cuniculiplasmataceae</taxon>
        <taxon>Cuniculiplasma</taxon>
    </lineage>
</organism>
<dbReference type="STRING" id="1673428.CPM_0401"/>
<keyword evidence="6 13" id="KW-0456">Lyase</keyword>
<evidence type="ECO:0000313" key="15">
    <source>
        <dbReference type="EMBL" id="SIM42129.1"/>
    </source>
</evidence>
<dbReference type="AlphaFoldDB" id="A0A1N5T1P8"/>
<dbReference type="PRINTS" id="PR00144">
    <property type="entry name" value="DALDHYDRTASE"/>
</dbReference>
<evidence type="ECO:0000313" key="16">
    <source>
        <dbReference type="EMBL" id="SJK84286.1"/>
    </source>
</evidence>
<dbReference type="SMART" id="SM01004">
    <property type="entry name" value="ALAD"/>
    <property type="match status" value="1"/>
</dbReference>
<dbReference type="OrthoDB" id="8493at2157"/>
<dbReference type="SUPFAM" id="SSF51569">
    <property type="entry name" value="Aldolase"/>
    <property type="match status" value="1"/>
</dbReference>
<evidence type="ECO:0000256" key="5">
    <source>
        <dbReference type="ARBA" id="ARBA00023133"/>
    </source>
</evidence>
<dbReference type="Proteomes" id="UP000187822">
    <property type="component" value="Chromosome I"/>
</dbReference>
<feature type="active site" description="Schiff-base intermediate with substrate" evidence="9">
    <location>
        <position position="245"/>
    </location>
</feature>
<evidence type="ECO:0000313" key="18">
    <source>
        <dbReference type="Proteomes" id="UP000195607"/>
    </source>
</evidence>
<dbReference type="RefSeq" id="WP_021789104.1">
    <property type="nucleotide sequence ID" value="NZ_LT671858.1"/>
</dbReference>
<dbReference type="GO" id="GO:0004655">
    <property type="term" value="F:porphobilinogen synthase activity"/>
    <property type="evidence" value="ECO:0007669"/>
    <property type="project" value="UniProtKB-EC"/>
</dbReference>
<keyword evidence="12" id="KW-0460">Magnesium</keyword>
<dbReference type="KEGG" id="cdiv:CPM_0401"/>
<dbReference type="Pfam" id="PF00490">
    <property type="entry name" value="ALAD"/>
    <property type="match status" value="1"/>
</dbReference>
<keyword evidence="11" id="KW-0862">Zinc</keyword>
<evidence type="ECO:0000256" key="8">
    <source>
        <dbReference type="ARBA" id="ARBA00047651"/>
    </source>
</evidence>
<dbReference type="GO" id="GO:0006782">
    <property type="term" value="P:protoporphyrinogen IX biosynthetic process"/>
    <property type="evidence" value="ECO:0007669"/>
    <property type="project" value="UniProtKB-UniPathway"/>
</dbReference>
<gene>
    <name evidence="16" type="ORF">CPM_0401</name>
    <name evidence="15" type="ORF">CSP5_0429</name>
</gene>
<protein>
    <recommendedName>
        <fullName evidence="4 13">Delta-aminolevulinic acid dehydratase</fullName>
        <ecNumber evidence="3 13">4.2.1.24</ecNumber>
    </recommendedName>
</protein>
<dbReference type="PROSITE" id="PS00169">
    <property type="entry name" value="D_ALA_DEHYDRATASE"/>
    <property type="match status" value="1"/>
</dbReference>
<dbReference type="InterPro" id="IPR001731">
    <property type="entry name" value="ALAD"/>
</dbReference>
<dbReference type="PANTHER" id="PTHR11458">
    <property type="entry name" value="DELTA-AMINOLEVULINIC ACID DEHYDRATASE"/>
    <property type="match status" value="1"/>
</dbReference>
<dbReference type="FunFam" id="3.20.20.70:FF:000019">
    <property type="entry name" value="Delta-aminolevulinic acid dehydratase"/>
    <property type="match status" value="1"/>
</dbReference>
<evidence type="ECO:0000313" key="17">
    <source>
        <dbReference type="Proteomes" id="UP000187822"/>
    </source>
</evidence>
<dbReference type="Gene3D" id="3.20.20.70">
    <property type="entry name" value="Aldolase class I"/>
    <property type="match status" value="1"/>
</dbReference>
<reference evidence="15 18" key="1">
    <citation type="submission" date="2016-04" db="EMBL/GenBank/DDBJ databases">
        <authorList>
            <person name="Evans L.H."/>
            <person name="Alamgir A."/>
            <person name="Owens N."/>
            <person name="Weber N.D."/>
            <person name="Virtaneva K."/>
            <person name="Barbian K."/>
            <person name="Babar A."/>
            <person name="Rosenke K."/>
        </authorList>
    </citation>
    <scope>NUCLEOTIDE SEQUENCE [LARGE SCALE GENOMIC DNA]</scope>
    <source>
        <strain evidence="15">S5</strain>
        <strain evidence="18">S5(T) (JCM 30642 \VKM B-2941)</strain>
    </source>
</reference>
<feature type="binding site" evidence="10">
    <location>
        <position position="214"/>
    </location>
    <ligand>
        <name>5-aminolevulinate</name>
        <dbReference type="ChEBI" id="CHEBI:356416"/>
        <label>1</label>
    </ligand>
</feature>
<dbReference type="InterPro" id="IPR013785">
    <property type="entry name" value="Aldolase_TIM"/>
</dbReference>
<accession>A0A1N5T1P8</accession>
<comment type="catalytic activity">
    <reaction evidence="8 13">
        <text>2 5-aminolevulinate = porphobilinogen + 2 H2O + H(+)</text>
        <dbReference type="Rhea" id="RHEA:24064"/>
        <dbReference type="ChEBI" id="CHEBI:15377"/>
        <dbReference type="ChEBI" id="CHEBI:15378"/>
        <dbReference type="ChEBI" id="CHEBI:58126"/>
        <dbReference type="ChEBI" id="CHEBI:356416"/>
        <dbReference type="EC" id="4.2.1.24"/>
    </reaction>
</comment>
<keyword evidence="17" id="KW-1185">Reference proteome</keyword>
<evidence type="ECO:0000256" key="2">
    <source>
        <dbReference type="ARBA" id="ARBA00008055"/>
    </source>
</evidence>
<evidence type="ECO:0000256" key="3">
    <source>
        <dbReference type="ARBA" id="ARBA00012053"/>
    </source>
</evidence>
<evidence type="ECO:0000256" key="11">
    <source>
        <dbReference type="PIRSR" id="PIRSR001415-3"/>
    </source>
</evidence>
<dbReference type="InterPro" id="IPR030656">
    <property type="entry name" value="ALAD_AS"/>
</dbReference>
<dbReference type="EMBL" id="LT671858">
    <property type="protein sequence ID" value="SIM42129.1"/>
    <property type="molecule type" value="Genomic_DNA"/>
</dbReference>
<keyword evidence="11" id="KW-0479">Metal-binding</keyword>
<sequence length="322" mass="35929">MFPEYRPRRLRANPLLRSLTGETKISLDRLIMPVFIDENLTEPQEIPSLPSIFTQTLDSVDEYAKHLKKIGVNTVLLFGIPEKKDSEGSQSFADDGVIQRSIKSFRNNDLLVVTDLCMCEYTDHGHCGILRGKEVWNDKTLDYYGKIAVSQAEAGSNIIAPSGMMDGQVKKIRNELDGNGFENIPIMAYSAKYASSLYGPFRDAAKSTPSFGDRKTYQMDPANINEAMREIELDIEEGADIIMVKPSLFYMDVIREASTIFNRPLAAYGVSGEYNMIINAVKNGFISESAINEYVTSVFRAGADIFITYFAESLAEGMKGKI</sequence>
<feature type="binding site" evidence="10">
    <location>
        <position position="202"/>
    </location>
    <ligand>
        <name>5-aminolevulinate</name>
        <dbReference type="ChEBI" id="CHEBI:356416"/>
        <label>1</label>
    </ligand>
</feature>
<dbReference type="Proteomes" id="UP000195607">
    <property type="component" value="Chromosome I"/>
</dbReference>
<evidence type="ECO:0000256" key="9">
    <source>
        <dbReference type="PIRSR" id="PIRSR001415-1"/>
    </source>
</evidence>
<dbReference type="GO" id="GO:0005829">
    <property type="term" value="C:cytosol"/>
    <property type="evidence" value="ECO:0007669"/>
    <property type="project" value="TreeGrafter"/>
</dbReference>
<proteinExistence type="inferred from homology"/>
<comment type="similarity">
    <text evidence="2 14">Belongs to the ALAD family.</text>
</comment>
<evidence type="ECO:0000256" key="14">
    <source>
        <dbReference type="RuleBase" id="RU004161"/>
    </source>
</evidence>
<dbReference type="PIRSF" id="PIRSF001415">
    <property type="entry name" value="Porphbilin_synth"/>
    <property type="match status" value="1"/>
</dbReference>
<evidence type="ECO:0000256" key="12">
    <source>
        <dbReference type="PIRSR" id="PIRSR001415-5"/>
    </source>
</evidence>
<dbReference type="UniPathway" id="UPA00251">
    <property type="reaction ID" value="UER00318"/>
</dbReference>
<comment type="pathway">
    <text evidence="1">Porphyrin-containing compound metabolism; protoporphyrin-IX biosynthesis; coproporphyrinogen-III from 5-aminolevulinate: step 1/4.</text>
</comment>
<name>A0A1N5T1P8_9ARCH</name>
<evidence type="ECO:0000256" key="1">
    <source>
        <dbReference type="ARBA" id="ARBA00004694"/>
    </source>
</evidence>
<dbReference type="EMBL" id="LT719092">
    <property type="protein sequence ID" value="SJK84286.1"/>
    <property type="molecule type" value="Genomic_DNA"/>
</dbReference>
<reference evidence="16" key="3">
    <citation type="submission" date="2016-06" db="EMBL/GenBank/DDBJ databases">
        <authorList>
            <person name="Olsen C.W."/>
            <person name="Carey S."/>
            <person name="Hinshaw L."/>
            <person name="Karasin A.I."/>
        </authorList>
    </citation>
    <scope>NUCLEOTIDE SEQUENCE [LARGE SCALE GENOMIC DNA]</scope>
    <source>
        <strain evidence="16">PM4</strain>
    </source>
</reference>
<feature type="binding site" evidence="10">
    <location>
        <position position="271"/>
    </location>
    <ligand>
        <name>5-aminolevulinate</name>
        <dbReference type="ChEBI" id="CHEBI:356416"/>
        <label>2</label>
    </ligand>
</feature>
<dbReference type="CDD" id="cd00384">
    <property type="entry name" value="ALAD_PBGS"/>
    <property type="match status" value="1"/>
</dbReference>